<dbReference type="Pfam" id="PF03773">
    <property type="entry name" value="ArsP_1"/>
    <property type="match status" value="1"/>
</dbReference>
<keyword evidence="9" id="KW-1185">Reference proteome</keyword>
<comment type="caution">
    <text evidence="8">The sequence shown here is derived from an EMBL/GenBank/DDBJ whole genome shotgun (WGS) entry which is preliminary data.</text>
</comment>
<dbReference type="RefSeq" id="WP_281766557.1">
    <property type="nucleotide sequence ID" value="NZ_BRVO01000005.1"/>
</dbReference>
<evidence type="ECO:0000256" key="3">
    <source>
        <dbReference type="ARBA" id="ARBA00022475"/>
    </source>
</evidence>
<evidence type="ECO:0000256" key="7">
    <source>
        <dbReference type="SAM" id="Phobius"/>
    </source>
</evidence>
<feature type="transmembrane region" description="Helical" evidence="7">
    <location>
        <begin position="56"/>
        <end position="76"/>
    </location>
</feature>
<sequence length="408" mass="45516">MQTFLQNWGEAAYTSAGFFWMSVWAFMLGYLISSFIQVFVTEKRMQSAMGQKESKGVLLGSLFGFISSSCSFAALASTKSLFKKGASFVSSIAFLLASTNLVIELGIIISIFLGWQFVVGEYAGGVLLILISWLLIKIIKPKKLIEEARKNLGEVDEDNNNSKTSFSEKVQSEENWAKVAKQFGMEWKMVWKDVTVGFTIAGIVAAFVPDSFFQTLFINTGGENTDYGFFTILEHIVIGPVVAFITFIGSMGNIPLAALLFGKGVSFAGVIAFIFSDLVVFPVLRINAKYYGWKMALFIMLLLFVSLIGASLVLYYGFEAFQLLPDPSQVTISSQEFFKVNYTLFLNIGFILLSGYLFYLAHVKYKDMMYMKEMAPKSKVLEQVLRYAAIVCYVWLIGGLVVKVFINS</sequence>
<feature type="transmembrane region" description="Helical" evidence="7">
    <location>
        <begin position="12"/>
        <end position="36"/>
    </location>
</feature>
<feature type="transmembrane region" description="Helical" evidence="7">
    <location>
        <begin position="296"/>
        <end position="318"/>
    </location>
</feature>
<feature type="transmembrane region" description="Helical" evidence="7">
    <location>
        <begin position="267"/>
        <end position="284"/>
    </location>
</feature>
<feature type="transmembrane region" description="Helical" evidence="7">
    <location>
        <begin position="384"/>
        <end position="406"/>
    </location>
</feature>
<feature type="transmembrane region" description="Helical" evidence="7">
    <location>
        <begin position="236"/>
        <end position="261"/>
    </location>
</feature>
<feature type="transmembrane region" description="Helical" evidence="7">
    <location>
        <begin position="88"/>
        <end position="113"/>
    </location>
</feature>
<dbReference type="InterPro" id="IPR005524">
    <property type="entry name" value="DUF318"/>
</dbReference>
<evidence type="ECO:0000313" key="9">
    <source>
        <dbReference type="Proteomes" id="UP001143543"/>
    </source>
</evidence>
<evidence type="ECO:0000256" key="4">
    <source>
        <dbReference type="ARBA" id="ARBA00022692"/>
    </source>
</evidence>
<reference evidence="8" key="1">
    <citation type="submission" date="2022-07" db="EMBL/GenBank/DDBJ databases">
        <title>Taxonomy of Novel Oxalotrophic and Methylotrophic Bacteria.</title>
        <authorList>
            <person name="Sahin N."/>
            <person name="Tani A."/>
        </authorList>
    </citation>
    <scope>NUCLEOTIDE SEQUENCE</scope>
    <source>
        <strain evidence="8">Y10</strain>
    </source>
</reference>
<protein>
    <submittedName>
        <fullName evidence="8">Membrane protein</fullName>
    </submittedName>
</protein>
<keyword evidence="6 7" id="KW-0472">Membrane</keyword>
<feature type="transmembrane region" description="Helical" evidence="7">
    <location>
        <begin position="119"/>
        <end position="139"/>
    </location>
</feature>
<name>A0ABQ5MPL5_9FLAO</name>
<dbReference type="Proteomes" id="UP001143543">
    <property type="component" value="Unassembled WGS sequence"/>
</dbReference>
<gene>
    <name evidence="8" type="ORF">Y10_32900</name>
</gene>
<evidence type="ECO:0000256" key="5">
    <source>
        <dbReference type="ARBA" id="ARBA00022989"/>
    </source>
</evidence>
<dbReference type="InterPro" id="IPR053166">
    <property type="entry name" value="UPF0718_permease"/>
</dbReference>
<proteinExistence type="inferred from homology"/>
<keyword evidence="3" id="KW-1003">Cell membrane</keyword>
<dbReference type="PANTHER" id="PTHR42775:SF1">
    <property type="entry name" value="PERMEASE RV2963-RELATED"/>
    <property type="match status" value="1"/>
</dbReference>
<organism evidence="8 9">
    <name type="scientific">Neptunitalea lumnitzerae</name>
    <dbReference type="NCBI Taxonomy" id="2965509"/>
    <lineage>
        <taxon>Bacteria</taxon>
        <taxon>Pseudomonadati</taxon>
        <taxon>Bacteroidota</taxon>
        <taxon>Flavobacteriia</taxon>
        <taxon>Flavobacteriales</taxon>
        <taxon>Flavobacteriaceae</taxon>
        <taxon>Neptunitalea</taxon>
    </lineage>
</organism>
<comment type="similarity">
    <text evidence="2">Belongs to the UPF0718 family.</text>
</comment>
<keyword evidence="4 7" id="KW-0812">Transmembrane</keyword>
<accession>A0ABQ5MPL5</accession>
<dbReference type="PANTHER" id="PTHR42775">
    <property type="entry name" value="PERMEASE RV2963-RELATED"/>
    <property type="match status" value="1"/>
</dbReference>
<evidence type="ECO:0000256" key="6">
    <source>
        <dbReference type="ARBA" id="ARBA00023136"/>
    </source>
</evidence>
<evidence type="ECO:0000256" key="2">
    <source>
        <dbReference type="ARBA" id="ARBA00006386"/>
    </source>
</evidence>
<comment type="subcellular location">
    <subcellularLocation>
        <location evidence="1">Cell membrane</location>
        <topology evidence="1">Multi-pass membrane protein</topology>
    </subcellularLocation>
</comment>
<keyword evidence="5 7" id="KW-1133">Transmembrane helix</keyword>
<feature type="transmembrane region" description="Helical" evidence="7">
    <location>
        <begin position="344"/>
        <end position="363"/>
    </location>
</feature>
<evidence type="ECO:0000313" key="8">
    <source>
        <dbReference type="EMBL" id="GLB50922.1"/>
    </source>
</evidence>
<dbReference type="EMBL" id="BRVO01000005">
    <property type="protein sequence ID" value="GLB50922.1"/>
    <property type="molecule type" value="Genomic_DNA"/>
</dbReference>
<evidence type="ECO:0000256" key="1">
    <source>
        <dbReference type="ARBA" id="ARBA00004651"/>
    </source>
</evidence>